<evidence type="ECO:0000256" key="1">
    <source>
        <dbReference type="SAM" id="MobiDB-lite"/>
    </source>
</evidence>
<gene>
    <name evidence="2" type="ORF">EVAR_30118_1</name>
</gene>
<accession>A0A4C1WHR5</accession>
<name>A0A4C1WHR5_EUMVA</name>
<proteinExistence type="predicted"/>
<comment type="caution">
    <text evidence="2">The sequence shown here is derived from an EMBL/GenBank/DDBJ whole genome shotgun (WGS) entry which is preliminary data.</text>
</comment>
<dbReference type="AlphaFoldDB" id="A0A4C1WHR5"/>
<feature type="compositionally biased region" description="Low complexity" evidence="1">
    <location>
        <begin position="17"/>
        <end position="37"/>
    </location>
</feature>
<evidence type="ECO:0000313" key="3">
    <source>
        <dbReference type="Proteomes" id="UP000299102"/>
    </source>
</evidence>
<sequence length="121" mass="13377">MRELGGDGAQAGCMQGSRRPSVSSVQSSGSSIRSYSARRWERDREARERRQASARLAQLQEKMSRAAPAPSPAPSPRSPNNSTDGLLPALCELREVLTLFTLYVSFKSLDRQHHFCVLKTS</sequence>
<protein>
    <submittedName>
        <fullName evidence="2">Uncharacterized protein</fullName>
    </submittedName>
</protein>
<reference evidence="2 3" key="1">
    <citation type="journal article" date="2019" name="Commun. Biol.">
        <title>The bagworm genome reveals a unique fibroin gene that provides high tensile strength.</title>
        <authorList>
            <person name="Kono N."/>
            <person name="Nakamura H."/>
            <person name="Ohtoshi R."/>
            <person name="Tomita M."/>
            <person name="Numata K."/>
            <person name="Arakawa K."/>
        </authorList>
    </citation>
    <scope>NUCLEOTIDE SEQUENCE [LARGE SCALE GENOMIC DNA]</scope>
</reference>
<feature type="compositionally biased region" description="Basic and acidic residues" evidence="1">
    <location>
        <begin position="38"/>
        <end position="51"/>
    </location>
</feature>
<feature type="region of interest" description="Disordered" evidence="1">
    <location>
        <begin position="1"/>
        <end position="85"/>
    </location>
</feature>
<organism evidence="2 3">
    <name type="scientific">Eumeta variegata</name>
    <name type="common">Bagworm moth</name>
    <name type="synonym">Eumeta japonica</name>
    <dbReference type="NCBI Taxonomy" id="151549"/>
    <lineage>
        <taxon>Eukaryota</taxon>
        <taxon>Metazoa</taxon>
        <taxon>Ecdysozoa</taxon>
        <taxon>Arthropoda</taxon>
        <taxon>Hexapoda</taxon>
        <taxon>Insecta</taxon>
        <taxon>Pterygota</taxon>
        <taxon>Neoptera</taxon>
        <taxon>Endopterygota</taxon>
        <taxon>Lepidoptera</taxon>
        <taxon>Glossata</taxon>
        <taxon>Ditrysia</taxon>
        <taxon>Tineoidea</taxon>
        <taxon>Psychidae</taxon>
        <taxon>Oiketicinae</taxon>
        <taxon>Eumeta</taxon>
    </lineage>
</organism>
<dbReference type="Proteomes" id="UP000299102">
    <property type="component" value="Unassembled WGS sequence"/>
</dbReference>
<keyword evidence="3" id="KW-1185">Reference proteome</keyword>
<dbReference type="EMBL" id="BGZK01000565">
    <property type="protein sequence ID" value="GBP50410.1"/>
    <property type="molecule type" value="Genomic_DNA"/>
</dbReference>
<evidence type="ECO:0000313" key="2">
    <source>
        <dbReference type="EMBL" id="GBP50410.1"/>
    </source>
</evidence>
<feature type="compositionally biased region" description="Low complexity" evidence="1">
    <location>
        <begin position="53"/>
        <end position="68"/>
    </location>
</feature>